<evidence type="ECO:0000259" key="15">
    <source>
        <dbReference type="Pfam" id="PF09298"/>
    </source>
</evidence>
<feature type="binding site" evidence="12">
    <location>
        <position position="140"/>
    </location>
    <ligand>
        <name>substrate</name>
    </ligand>
</feature>
<dbReference type="SUPFAM" id="SSF63433">
    <property type="entry name" value="Fumarylacetoacetate hydrolase, FAH, N-terminal domain"/>
    <property type="match status" value="1"/>
</dbReference>
<feature type="active site" description="Proton acceptor" evidence="11">
    <location>
        <position position="145"/>
    </location>
</feature>
<evidence type="ECO:0000313" key="16">
    <source>
        <dbReference type="EMBL" id="AXK80530.1"/>
    </source>
</evidence>
<feature type="domain" description="Fumarylacetoacetase N-terminal" evidence="15">
    <location>
        <begin position="31"/>
        <end position="130"/>
    </location>
</feature>
<evidence type="ECO:0000256" key="4">
    <source>
        <dbReference type="ARBA" id="ARBA00012094"/>
    </source>
</evidence>
<feature type="binding site" evidence="13">
    <location>
        <position position="264"/>
    </location>
    <ligand>
        <name>Mg(2+)</name>
        <dbReference type="ChEBI" id="CHEBI:18420"/>
    </ligand>
</feature>
<dbReference type="Proteomes" id="UP000254889">
    <property type="component" value="Chromosome"/>
</dbReference>
<keyword evidence="9" id="KW-0828">Tyrosine catabolism</keyword>
<evidence type="ECO:0000256" key="3">
    <source>
        <dbReference type="ARBA" id="ARBA00004782"/>
    </source>
</evidence>
<feature type="binding site" evidence="12">
    <location>
        <position position="154"/>
    </location>
    <ligand>
        <name>substrate</name>
    </ligand>
</feature>
<dbReference type="InterPro" id="IPR036663">
    <property type="entry name" value="Fumarylacetoacetase_C_sf"/>
</dbReference>
<gene>
    <name evidence="16" type="primary">fahA</name>
    <name evidence="16" type="ORF">DW352_08385</name>
</gene>
<dbReference type="Gene3D" id="2.30.30.230">
    <property type="entry name" value="Fumarylacetoacetase, N-terminal domain"/>
    <property type="match status" value="1"/>
</dbReference>
<dbReference type="GO" id="GO:0006572">
    <property type="term" value="P:L-tyrosine catabolic process"/>
    <property type="evidence" value="ECO:0007669"/>
    <property type="project" value="UniProtKB-KW"/>
</dbReference>
<name>A0A345ZUD3_9HYPH</name>
<keyword evidence="8 13" id="KW-0460">Magnesium</keyword>
<comment type="pathway">
    <text evidence="3">Amino-acid degradation; L-phenylalanine degradation; acetoacetate and fumarate from L-phenylalanine: step 6/6.</text>
</comment>
<dbReference type="GO" id="GO:0006559">
    <property type="term" value="P:L-phenylalanine catabolic process"/>
    <property type="evidence" value="ECO:0007669"/>
    <property type="project" value="UniProtKB-UniPathway"/>
</dbReference>
<feature type="domain" description="Fumarylacetoacetase-like C-terminal" evidence="14">
    <location>
        <begin position="162"/>
        <end position="434"/>
    </location>
</feature>
<sequence>MTFDGLDHTHDPALTSWVTSANDPQTPFPIQNLPFGVFRRRGSAEPWRGGVAIGDRIVDLPAVAHHLQGSARAAAEACAAPSLNGLLALGPAAWQALRVAISEGLRTGATLAAEADRVLVEAAKAEMAVPTAIGDYTDFFASIHHARRTSRIIRGDTDVRPNFHWLPIGYHGRASSIVVSGTSVRRPRGQFVPPGANEPIFAPTQRLDFELEVAAIVGVGNALGEPVPIAQAEQHLFGLVLMNDWSARDIQAYEAMPLGPFLGKSFATTISPWIVTMAALAPFRTALAPRETGAPRPPAYLDQGDAAACAGIALALEARIGTSAMRDRGVSDATVTTTDLRSLYWSFGQMLAHHTGNGCNLRIGDLIGTGTVSGPETTSAACLLEITEGGRKPVELSAGESRVYLQDGDEVVLTGWCADGVHRAIGFGECRGRIVPPLG</sequence>
<dbReference type="GO" id="GO:1902000">
    <property type="term" value="P:homogentisate catabolic process"/>
    <property type="evidence" value="ECO:0007669"/>
    <property type="project" value="TreeGrafter"/>
</dbReference>
<feature type="binding site" evidence="13">
    <location>
        <position position="244"/>
    </location>
    <ligand>
        <name>Ca(2+)</name>
        <dbReference type="ChEBI" id="CHEBI:29108"/>
    </ligand>
</feature>
<evidence type="ECO:0000256" key="2">
    <source>
        <dbReference type="ARBA" id="ARBA00001946"/>
    </source>
</evidence>
<keyword evidence="17" id="KW-1185">Reference proteome</keyword>
<evidence type="ECO:0000256" key="12">
    <source>
        <dbReference type="PIRSR" id="PIRSR605959-2"/>
    </source>
</evidence>
<dbReference type="GO" id="GO:0046872">
    <property type="term" value="F:metal ion binding"/>
    <property type="evidence" value="ECO:0007669"/>
    <property type="project" value="UniProtKB-KW"/>
</dbReference>
<feature type="binding site" evidence="13">
    <location>
        <position position="210"/>
    </location>
    <ligand>
        <name>Ca(2+)</name>
        <dbReference type="ChEBI" id="CHEBI:29108"/>
    </ligand>
</feature>
<evidence type="ECO:0000313" key="17">
    <source>
        <dbReference type="Proteomes" id="UP000254889"/>
    </source>
</evidence>
<evidence type="ECO:0000256" key="13">
    <source>
        <dbReference type="PIRSR" id="PIRSR605959-3"/>
    </source>
</evidence>
<evidence type="ECO:0000256" key="6">
    <source>
        <dbReference type="ARBA" id="ARBA00022801"/>
    </source>
</evidence>
<feature type="binding site" evidence="13">
    <location>
        <position position="244"/>
    </location>
    <ligand>
        <name>Mg(2+)</name>
        <dbReference type="ChEBI" id="CHEBI:18420"/>
    </ligand>
</feature>
<proteinExistence type="predicted"/>
<keyword evidence="7 13" id="KW-0106">Calcium</keyword>
<dbReference type="AlphaFoldDB" id="A0A345ZUD3"/>
<dbReference type="EC" id="3.7.1.2" evidence="4"/>
<dbReference type="GO" id="GO:0004334">
    <property type="term" value="F:fumarylacetoacetase activity"/>
    <property type="evidence" value="ECO:0007669"/>
    <property type="project" value="UniProtKB-EC"/>
</dbReference>
<feature type="binding site" evidence="12">
    <location>
        <position position="251"/>
    </location>
    <ligand>
        <name>substrate</name>
    </ligand>
</feature>
<dbReference type="UniPathway" id="UPA00139">
    <property type="reaction ID" value="UER00341"/>
</dbReference>
<keyword evidence="5 13" id="KW-0479">Metal-binding</keyword>
<reference evidence="16 17" key="1">
    <citation type="submission" date="2018-07" db="EMBL/GenBank/DDBJ databases">
        <authorList>
            <person name="Quirk P.G."/>
            <person name="Krulwich T.A."/>
        </authorList>
    </citation>
    <scope>NUCLEOTIDE SEQUENCE [LARGE SCALE GENOMIC DNA]</scope>
    <source>
        <strain evidence="16 17">CC-BB4</strain>
    </source>
</reference>
<dbReference type="Gene3D" id="3.90.850.10">
    <property type="entry name" value="Fumarylacetoacetase-like, C-terminal domain"/>
    <property type="match status" value="1"/>
</dbReference>
<protein>
    <recommendedName>
        <fullName evidence="4">fumarylacetoacetase</fullName>
        <ecNumber evidence="4">3.7.1.2</ecNumber>
    </recommendedName>
</protein>
<dbReference type="InterPro" id="IPR036462">
    <property type="entry name" value="Fumarylacetoacetase_N_sf"/>
</dbReference>
<dbReference type="InterPro" id="IPR015377">
    <property type="entry name" value="Fumarylacetoacetase_N"/>
</dbReference>
<keyword evidence="6 16" id="KW-0378">Hydrolase</keyword>
<evidence type="ECO:0000256" key="1">
    <source>
        <dbReference type="ARBA" id="ARBA00001913"/>
    </source>
</evidence>
<dbReference type="PANTHER" id="PTHR43069:SF2">
    <property type="entry name" value="FUMARYLACETOACETASE"/>
    <property type="match status" value="1"/>
</dbReference>
<dbReference type="InterPro" id="IPR011234">
    <property type="entry name" value="Fumarylacetoacetase-like_C"/>
</dbReference>
<dbReference type="EMBL" id="CP031417">
    <property type="protein sequence ID" value="AXK80530.1"/>
    <property type="molecule type" value="Genomic_DNA"/>
</dbReference>
<feature type="binding site" evidence="13">
    <location>
        <position position="268"/>
    </location>
    <ligand>
        <name>Mg(2+)</name>
        <dbReference type="ChEBI" id="CHEBI:18420"/>
    </ligand>
</feature>
<organism evidence="16 17">
    <name type="scientific">Pseudolabrys taiwanensis</name>
    <dbReference type="NCBI Taxonomy" id="331696"/>
    <lineage>
        <taxon>Bacteria</taxon>
        <taxon>Pseudomonadati</taxon>
        <taxon>Pseudomonadota</taxon>
        <taxon>Alphaproteobacteria</taxon>
        <taxon>Hyphomicrobiales</taxon>
        <taxon>Xanthobacteraceae</taxon>
        <taxon>Pseudolabrys</taxon>
    </lineage>
</organism>
<feature type="binding site" evidence="13">
    <location>
        <position position="138"/>
    </location>
    <ligand>
        <name>Ca(2+)</name>
        <dbReference type="ChEBI" id="CHEBI:29108"/>
    </ligand>
</feature>
<dbReference type="SUPFAM" id="SSF56529">
    <property type="entry name" value="FAH"/>
    <property type="match status" value="1"/>
</dbReference>
<evidence type="ECO:0000256" key="7">
    <source>
        <dbReference type="ARBA" id="ARBA00022837"/>
    </source>
</evidence>
<evidence type="ECO:0000256" key="9">
    <source>
        <dbReference type="ARBA" id="ARBA00022878"/>
    </source>
</evidence>
<dbReference type="Pfam" id="PF09298">
    <property type="entry name" value="FAA_hydrolase_N"/>
    <property type="match status" value="1"/>
</dbReference>
<dbReference type="NCBIfam" id="TIGR01266">
    <property type="entry name" value="fum_ac_acetase"/>
    <property type="match status" value="1"/>
</dbReference>
<evidence type="ECO:0000256" key="10">
    <source>
        <dbReference type="ARBA" id="ARBA00023232"/>
    </source>
</evidence>
<dbReference type="InterPro" id="IPR005959">
    <property type="entry name" value="Fumarylacetoacetase"/>
</dbReference>
<dbReference type="PANTHER" id="PTHR43069">
    <property type="entry name" value="FUMARYLACETOACETASE"/>
    <property type="match status" value="1"/>
</dbReference>
<dbReference type="KEGG" id="ptaw:DW352_08385"/>
<dbReference type="RefSeq" id="WP_115690271.1">
    <property type="nucleotide sequence ID" value="NZ_CP031417.1"/>
</dbReference>
<feature type="binding site" evidence="13">
    <location>
        <position position="212"/>
    </location>
    <ligand>
        <name>Ca(2+)</name>
        <dbReference type="ChEBI" id="CHEBI:29108"/>
    </ligand>
</feature>
<keyword evidence="10" id="KW-0585">Phenylalanine catabolism</keyword>
<comment type="cofactor">
    <cofactor evidence="1 13">
        <name>Ca(2+)</name>
        <dbReference type="ChEBI" id="CHEBI:29108"/>
    </cofactor>
</comment>
<evidence type="ECO:0000256" key="8">
    <source>
        <dbReference type="ARBA" id="ARBA00022842"/>
    </source>
</evidence>
<dbReference type="OrthoDB" id="3766879at2"/>
<accession>A0A345ZUD3</accession>
<dbReference type="Pfam" id="PF01557">
    <property type="entry name" value="FAA_hydrolase"/>
    <property type="match status" value="1"/>
</dbReference>
<evidence type="ECO:0000256" key="5">
    <source>
        <dbReference type="ARBA" id="ARBA00022723"/>
    </source>
</evidence>
<feature type="binding site" evidence="12">
    <location>
        <position position="371"/>
    </location>
    <ligand>
        <name>substrate</name>
    </ligand>
</feature>
<evidence type="ECO:0000259" key="14">
    <source>
        <dbReference type="Pfam" id="PF01557"/>
    </source>
</evidence>
<comment type="cofactor">
    <cofactor evidence="2 13">
        <name>Mg(2+)</name>
        <dbReference type="ChEBI" id="CHEBI:18420"/>
    </cofactor>
</comment>
<evidence type="ECO:0000256" key="11">
    <source>
        <dbReference type="PIRSR" id="PIRSR605959-1"/>
    </source>
</evidence>